<evidence type="ECO:0000259" key="1">
    <source>
        <dbReference type="Pfam" id="PF13754"/>
    </source>
</evidence>
<dbReference type="Proteomes" id="UP000095544">
    <property type="component" value="Unassembled WGS sequence"/>
</dbReference>
<proteinExistence type="predicted"/>
<gene>
    <name evidence="2" type="ORF">ERS852491_04669</name>
</gene>
<organism evidence="2 3">
    <name type="scientific">Faecalicatena contorta</name>
    <dbReference type="NCBI Taxonomy" id="39482"/>
    <lineage>
        <taxon>Bacteria</taxon>
        <taxon>Bacillati</taxon>
        <taxon>Bacillota</taxon>
        <taxon>Clostridia</taxon>
        <taxon>Lachnospirales</taxon>
        <taxon>Lachnospiraceae</taxon>
        <taxon>Faecalicatena</taxon>
    </lineage>
</organism>
<dbReference type="EMBL" id="CYZU01000071">
    <property type="protein sequence ID" value="CUP25415.1"/>
    <property type="molecule type" value="Genomic_DNA"/>
</dbReference>
<evidence type="ECO:0000313" key="2">
    <source>
        <dbReference type="EMBL" id="CUP25415.1"/>
    </source>
</evidence>
<dbReference type="InterPro" id="IPR022038">
    <property type="entry name" value="Ig-like_bact"/>
</dbReference>
<dbReference type="OrthoDB" id="2064471at2"/>
<accession>A0A174LUK5</accession>
<evidence type="ECO:0000313" key="3">
    <source>
        <dbReference type="Proteomes" id="UP000095544"/>
    </source>
</evidence>
<dbReference type="STRING" id="39482.ERS852491_04669"/>
<name>A0A174LUK5_9FIRM</name>
<dbReference type="AlphaFoldDB" id="A0A174LUK5"/>
<sequence>MVDRVIGKANDFELIFVRKEGDCWEAVTPPNVYGEYPVELWAYDTAGNVSYMATMLYIVSEHTLQAYLIPIEYAGILDSQELIAKLDKLGLEAVLAELKILQGGVDHWRESALTLEKKDTYA</sequence>
<reference evidence="2 3" key="1">
    <citation type="submission" date="2015-09" db="EMBL/GenBank/DDBJ databases">
        <authorList>
            <consortium name="Pathogen Informatics"/>
        </authorList>
    </citation>
    <scope>NUCLEOTIDE SEQUENCE [LARGE SCALE GENOMIC DNA]</scope>
    <source>
        <strain evidence="2 3">2789STDY5834876</strain>
    </source>
</reference>
<protein>
    <recommendedName>
        <fullName evidence="1">Ig-like domain-containing protein</fullName>
    </recommendedName>
</protein>
<dbReference type="RefSeq" id="WP_055155119.1">
    <property type="nucleotide sequence ID" value="NZ_CYZU01000071.1"/>
</dbReference>
<feature type="domain" description="Ig-like" evidence="1">
    <location>
        <begin position="1"/>
        <end position="86"/>
    </location>
</feature>
<dbReference type="Pfam" id="PF13754">
    <property type="entry name" value="Big_3_4"/>
    <property type="match status" value="1"/>
</dbReference>